<dbReference type="AlphaFoldDB" id="A0A023G1Z8"/>
<evidence type="ECO:0000256" key="1">
    <source>
        <dbReference type="SAM" id="SignalP"/>
    </source>
</evidence>
<evidence type="ECO:0000313" key="2">
    <source>
        <dbReference type="EMBL" id="JAC27677.1"/>
    </source>
</evidence>
<reference evidence="2" key="1">
    <citation type="submission" date="2014-03" db="EMBL/GenBank/DDBJ databases">
        <title>The sialotranscriptome of Amblyomma triste, Amblyomma parvum and Amblyomma cajennense ticks, uncovered by 454-based RNA-seq.</title>
        <authorList>
            <person name="Garcia G.R."/>
            <person name="Gardinassi L.G."/>
            <person name="Ribeiro J.M."/>
            <person name="Anatriello E."/>
            <person name="Ferreira B.R."/>
            <person name="Moreira H.N."/>
            <person name="Mafra C."/>
            <person name="Olegario M.M."/>
            <person name="Szabo P.J."/>
            <person name="Miranda-Santos I.K."/>
            <person name="Maruyama S.R."/>
        </authorList>
    </citation>
    <scope>NUCLEOTIDE SEQUENCE</scope>
    <source>
        <strain evidence="2">Mato Grasso do Sul</strain>
        <tissue evidence="2">Salivary glands</tissue>
    </source>
</reference>
<organism evidence="2">
    <name type="scientific">Amblyomma triste</name>
    <name type="common">Neotropical tick</name>
    <dbReference type="NCBI Taxonomy" id="251400"/>
    <lineage>
        <taxon>Eukaryota</taxon>
        <taxon>Metazoa</taxon>
        <taxon>Ecdysozoa</taxon>
        <taxon>Arthropoda</taxon>
        <taxon>Chelicerata</taxon>
        <taxon>Arachnida</taxon>
        <taxon>Acari</taxon>
        <taxon>Parasitiformes</taxon>
        <taxon>Ixodida</taxon>
        <taxon>Ixodoidea</taxon>
        <taxon>Ixodidae</taxon>
        <taxon>Amblyomminae</taxon>
        <taxon>Amblyomma</taxon>
    </lineage>
</organism>
<accession>A0A023G1Z8</accession>
<proteinExistence type="evidence at transcript level"/>
<feature type="signal peptide" evidence="1">
    <location>
        <begin position="1"/>
        <end position="16"/>
    </location>
</feature>
<name>A0A023G1Z8_AMBTT</name>
<feature type="chain" id="PRO_5001517997" evidence="1">
    <location>
        <begin position="17"/>
        <end position="110"/>
    </location>
</feature>
<keyword evidence="1" id="KW-0732">Signal</keyword>
<protein>
    <submittedName>
        <fullName evidence="2">Putative secreted protein</fullName>
    </submittedName>
</protein>
<dbReference type="EMBL" id="GBBM01007741">
    <property type="protein sequence ID" value="JAC27677.1"/>
    <property type="molecule type" value="mRNA"/>
</dbReference>
<sequence length="110" mass="12107">MIVTLCLLLYSRDALSSCQNTVAGEGLYVPVLIFESPANCDDVLKSSHQASVLMLSSLHLQSTTSSYPPTTDLLLIFPVFIISYDSHSFLACHMTGTLNTFRSFVHEDAF</sequence>